<evidence type="ECO:0000256" key="4">
    <source>
        <dbReference type="ARBA" id="ARBA00010617"/>
    </source>
</evidence>
<evidence type="ECO:0000256" key="12">
    <source>
        <dbReference type="ARBA" id="ARBA00022723"/>
    </source>
</evidence>
<keyword evidence="19" id="KW-0443">Lipid metabolism</keyword>
<comment type="similarity">
    <text evidence="4 33">Belongs to the cytochrome P450 family.</text>
</comment>
<keyword evidence="22" id="KW-0413">Isomerase</keyword>
<keyword evidence="8" id="KW-0444">Lipid biosynthesis</keyword>
<evidence type="ECO:0000256" key="25">
    <source>
        <dbReference type="ARBA" id="ARBA00036380"/>
    </source>
</evidence>
<comment type="catalytic activity">
    <reaction evidence="2">
        <text>a hydroperoxyeicosatetraenoate = an oxoeicosatetraenoate + H2O</text>
        <dbReference type="Rhea" id="RHEA:55556"/>
        <dbReference type="ChEBI" id="CHEBI:15377"/>
        <dbReference type="ChEBI" id="CHEBI:59720"/>
        <dbReference type="ChEBI" id="CHEBI:131859"/>
        <dbReference type="EC" id="4.2.1.152"/>
    </reaction>
    <physiologicalReaction direction="left-to-right" evidence="2">
        <dbReference type="Rhea" id="RHEA:55557"/>
    </physiologicalReaction>
</comment>
<evidence type="ECO:0000256" key="18">
    <source>
        <dbReference type="ARBA" id="ARBA00023033"/>
    </source>
</evidence>
<evidence type="ECO:0000256" key="7">
    <source>
        <dbReference type="ARBA" id="ARBA00022501"/>
    </source>
</evidence>
<evidence type="ECO:0000256" key="29">
    <source>
        <dbReference type="ARBA" id="ARBA00040834"/>
    </source>
</evidence>
<evidence type="ECO:0000256" key="8">
    <source>
        <dbReference type="ARBA" id="ARBA00022516"/>
    </source>
</evidence>
<comment type="subunit">
    <text evidence="5">Monomer.</text>
</comment>
<feature type="binding site" description="axial binding residue" evidence="32">
    <location>
        <position position="387"/>
    </location>
    <ligand>
        <name>heme</name>
        <dbReference type="ChEBI" id="CHEBI:30413"/>
    </ligand>
    <ligandPart>
        <name>Fe</name>
        <dbReference type="ChEBI" id="CHEBI:18248"/>
    </ligandPart>
</feature>
<keyword evidence="23" id="KW-0456">Lyase</keyword>
<evidence type="ECO:0000256" key="30">
    <source>
        <dbReference type="ARBA" id="ARBA00042726"/>
    </source>
</evidence>
<dbReference type="GO" id="GO:0005789">
    <property type="term" value="C:endoplasmic reticulum membrane"/>
    <property type="evidence" value="ECO:0007669"/>
    <property type="project" value="UniProtKB-SubCell"/>
</dbReference>
<evidence type="ECO:0000256" key="3">
    <source>
        <dbReference type="ARBA" id="ARBA00004477"/>
    </source>
</evidence>
<dbReference type="GO" id="GO:0001516">
    <property type="term" value="P:prostaglandin biosynthetic process"/>
    <property type="evidence" value="ECO:0007669"/>
    <property type="project" value="UniProtKB-KW"/>
</dbReference>
<dbReference type="GO" id="GO:0106256">
    <property type="term" value="F:hydroperoxy icosatetraenoate dehydratase activity"/>
    <property type="evidence" value="ECO:0007669"/>
    <property type="project" value="UniProtKB-EC"/>
</dbReference>
<evidence type="ECO:0000256" key="19">
    <source>
        <dbReference type="ARBA" id="ARBA00023098"/>
    </source>
</evidence>
<keyword evidence="15" id="KW-1133">Transmembrane helix</keyword>
<evidence type="ECO:0000256" key="24">
    <source>
        <dbReference type="ARBA" id="ARBA00033404"/>
    </source>
</evidence>
<evidence type="ECO:0000313" key="34">
    <source>
        <dbReference type="Proteomes" id="UP000887577"/>
    </source>
</evidence>
<dbReference type="PROSITE" id="PS00086">
    <property type="entry name" value="CYTOCHROME_P450"/>
    <property type="match status" value="1"/>
</dbReference>
<evidence type="ECO:0000256" key="22">
    <source>
        <dbReference type="ARBA" id="ARBA00023235"/>
    </source>
</evidence>
<comment type="catalytic activity">
    <reaction evidence="26">
        <text>prostaglandin H2 = (12S)-hydroxy-(5Z,8E,10E)-heptadecatrienoate + malonaldehyde</text>
        <dbReference type="Rhea" id="RHEA:48644"/>
        <dbReference type="ChEBI" id="CHEBI:57405"/>
        <dbReference type="ChEBI" id="CHEBI:90694"/>
        <dbReference type="ChEBI" id="CHEBI:566274"/>
    </reaction>
</comment>
<dbReference type="WBParaSite" id="PSU_v2.g15939.t1">
    <property type="protein sequence ID" value="PSU_v2.g15939.t1"/>
    <property type="gene ID" value="PSU_v2.g15939"/>
</dbReference>
<dbReference type="Gene3D" id="1.10.630.10">
    <property type="entry name" value="Cytochrome P450"/>
    <property type="match status" value="1"/>
</dbReference>
<dbReference type="AlphaFoldDB" id="A0A914Y6V2"/>
<dbReference type="PRINTS" id="PR00385">
    <property type="entry name" value="P450"/>
</dbReference>
<comment type="catalytic activity">
    <reaction evidence="25">
        <text>(15S)-hydroperoxy-(5Z,8Z,11Z,13E)-eicosatetraenoate + AH2 = (15S)-hydroxy-(5Z,8Z,11Z,13E)-eicosatetraenoate + A + H2O</text>
        <dbReference type="Rhea" id="RHEA:48856"/>
        <dbReference type="ChEBI" id="CHEBI:13193"/>
        <dbReference type="ChEBI" id="CHEBI:15377"/>
        <dbReference type="ChEBI" id="CHEBI:17499"/>
        <dbReference type="ChEBI" id="CHEBI:57409"/>
        <dbReference type="ChEBI" id="CHEBI:57446"/>
    </reaction>
    <physiologicalReaction direction="left-to-right" evidence="25">
        <dbReference type="Rhea" id="RHEA:48857"/>
    </physiologicalReaction>
</comment>
<dbReference type="PANTHER" id="PTHR24302">
    <property type="entry name" value="CYTOCHROME P450 FAMILY 3"/>
    <property type="match status" value="1"/>
</dbReference>
<keyword evidence="12 32" id="KW-0479">Metal-binding</keyword>
<evidence type="ECO:0000256" key="2">
    <source>
        <dbReference type="ARBA" id="ARBA00001719"/>
    </source>
</evidence>
<dbReference type="GO" id="GO:0004796">
    <property type="term" value="F:thromboxane-A synthase activity"/>
    <property type="evidence" value="ECO:0007669"/>
    <property type="project" value="UniProtKB-EC"/>
</dbReference>
<comment type="subcellular location">
    <subcellularLocation>
        <location evidence="3">Endoplasmic reticulum membrane</location>
        <topology evidence="3">Multi-pass membrane protein</topology>
    </subcellularLocation>
</comment>
<evidence type="ECO:0000256" key="11">
    <source>
        <dbReference type="ARBA" id="ARBA00022692"/>
    </source>
</evidence>
<dbReference type="GO" id="GO:0020037">
    <property type="term" value="F:heme binding"/>
    <property type="evidence" value="ECO:0007669"/>
    <property type="project" value="InterPro"/>
</dbReference>
<keyword evidence="17 32" id="KW-0408">Iron</keyword>
<evidence type="ECO:0000256" key="23">
    <source>
        <dbReference type="ARBA" id="ARBA00023239"/>
    </source>
</evidence>
<comment type="catalytic activity">
    <reaction evidence="27">
        <text>prostaglandin H2 = thromboxane A2</text>
        <dbReference type="Rhea" id="RHEA:17137"/>
        <dbReference type="ChEBI" id="CHEBI:57405"/>
        <dbReference type="ChEBI" id="CHEBI:57445"/>
        <dbReference type="EC" id="5.3.99.5"/>
    </reaction>
    <physiologicalReaction direction="left-to-right" evidence="27">
        <dbReference type="Rhea" id="RHEA:17138"/>
    </physiologicalReaction>
</comment>
<keyword evidence="10 32" id="KW-0349">Heme</keyword>
<name>A0A914Y6V2_9BILA</name>
<keyword evidence="9" id="KW-0643">Prostaglandin biosynthesis</keyword>
<dbReference type="InterPro" id="IPR050705">
    <property type="entry name" value="Cytochrome_P450_3A"/>
</dbReference>
<dbReference type="GO" id="GO:0016705">
    <property type="term" value="F:oxidoreductase activity, acting on paired donors, with incorporation or reduction of molecular oxygen"/>
    <property type="evidence" value="ECO:0007669"/>
    <property type="project" value="InterPro"/>
</dbReference>
<keyword evidence="7" id="KW-0644">Prostaglandin metabolism</keyword>
<evidence type="ECO:0000256" key="31">
    <source>
        <dbReference type="ARBA" id="ARBA00054825"/>
    </source>
</evidence>
<proteinExistence type="inferred from homology"/>
<dbReference type="GO" id="GO:0008395">
    <property type="term" value="F:steroid hydroxylase activity"/>
    <property type="evidence" value="ECO:0007669"/>
    <property type="project" value="TreeGrafter"/>
</dbReference>
<evidence type="ECO:0000256" key="1">
    <source>
        <dbReference type="ARBA" id="ARBA00001143"/>
    </source>
</evidence>
<evidence type="ECO:0000256" key="17">
    <source>
        <dbReference type="ARBA" id="ARBA00023004"/>
    </source>
</evidence>
<dbReference type="EC" id="5.3.99.5" evidence="28"/>
<dbReference type="Pfam" id="PF00067">
    <property type="entry name" value="p450"/>
    <property type="match status" value="1"/>
</dbReference>
<evidence type="ECO:0000313" key="35">
    <source>
        <dbReference type="WBParaSite" id="PSU_v2.g15939.t1"/>
    </source>
</evidence>
<keyword evidence="21" id="KW-0275">Fatty acid biosynthesis</keyword>
<dbReference type="PRINTS" id="PR00463">
    <property type="entry name" value="EP450I"/>
</dbReference>
<accession>A0A914Y6V2</accession>
<dbReference type="GO" id="GO:0005506">
    <property type="term" value="F:iron ion binding"/>
    <property type="evidence" value="ECO:0007669"/>
    <property type="project" value="InterPro"/>
</dbReference>
<evidence type="ECO:0000256" key="15">
    <source>
        <dbReference type="ARBA" id="ARBA00022989"/>
    </source>
</evidence>
<evidence type="ECO:0000256" key="6">
    <source>
        <dbReference type="ARBA" id="ARBA00013084"/>
    </source>
</evidence>
<dbReference type="PANTHER" id="PTHR24302:SF47">
    <property type="entry name" value="CYTOCHROME P450"/>
    <property type="match status" value="1"/>
</dbReference>
<dbReference type="InterPro" id="IPR036396">
    <property type="entry name" value="Cyt_P450_sf"/>
</dbReference>
<evidence type="ECO:0000256" key="5">
    <source>
        <dbReference type="ARBA" id="ARBA00011245"/>
    </source>
</evidence>
<evidence type="ECO:0000256" key="16">
    <source>
        <dbReference type="ARBA" id="ARBA00023002"/>
    </source>
</evidence>
<evidence type="ECO:0000256" key="13">
    <source>
        <dbReference type="ARBA" id="ARBA00022824"/>
    </source>
</evidence>
<comment type="cofactor">
    <cofactor evidence="32">
        <name>heme</name>
        <dbReference type="ChEBI" id="CHEBI:30413"/>
    </cofactor>
</comment>
<comment type="function">
    <text evidence="31">Catalyzes the conversion of prostaglandin H2 (PGH2) to thromboxane A2 (TXA2), a potent inducer of blood vessel constriction and platelet aggregation. Also cleaves PGH2 to 12-hydroxy-heptadecatrienoicacid (12-HHT) and malondialdehyde, which is known to act as a mediator of DNA damage. 12-HHT and malondialdehyde are formed stoichiometrically in the same amounts as TXA2. Additionally, displays dehydratase activity, toward (15S)-hydroperoxy-(5Z,8Z,11Z,13E)-eicosatetraenoate (15(S)-HPETE) producing 15-KETE and 15-HETE.</text>
</comment>
<evidence type="ECO:0000256" key="33">
    <source>
        <dbReference type="RuleBase" id="RU000461"/>
    </source>
</evidence>
<sequence>MFFLTPLLGDVDDHSNFVVNVFNARGNRWKRLRTLANPSFNVVNLRQILPTIHDSVNEILKYLEENEEGKAINAYPYFQEFTIDVISRIALGQDSSALFKNEYLEVVRDFFEKRVETAVELSALIFPFLAPIFRKIAFSFKLSSAKSFTKAYEILNKAVRDRKKFRESQNKENLEFFDDSPTASSTTTATELSTRKRIDFIDLFLDLENQNIQEEKTTQHFDKTKIKVEKKLSTYEVVAMCFVFLFAGYDTTATSIGYLVYLLAKNPEAQKKIQEEIDSICPNHEPTYDDLQKFKYLEAAIKESLRLYPLAARAASRQCMETTIVNGIKIEKDVFVTADVFTIHYSKEIWGEDSHEFKPERWLTIIDGERRQHPMAWLPFGAGPRICLGMRLAYMEEKAFMIGILKKFDIQTTSSTPEHLKLYGALVVAPESVNVKFVGRF</sequence>
<dbReference type="InterPro" id="IPR002401">
    <property type="entry name" value="Cyt_P450_E_grp-I"/>
</dbReference>
<evidence type="ECO:0000256" key="28">
    <source>
        <dbReference type="ARBA" id="ARBA00038872"/>
    </source>
</evidence>
<keyword evidence="11" id="KW-0812">Transmembrane</keyword>
<evidence type="ECO:0000256" key="32">
    <source>
        <dbReference type="PIRSR" id="PIRSR602401-1"/>
    </source>
</evidence>
<evidence type="ECO:0000256" key="26">
    <source>
        <dbReference type="ARBA" id="ARBA00036424"/>
    </source>
</evidence>
<keyword evidence="20" id="KW-0472">Membrane</keyword>
<evidence type="ECO:0000256" key="27">
    <source>
        <dbReference type="ARBA" id="ARBA00036475"/>
    </source>
</evidence>
<evidence type="ECO:0000256" key="21">
    <source>
        <dbReference type="ARBA" id="ARBA00023160"/>
    </source>
</evidence>
<dbReference type="SUPFAM" id="SSF48264">
    <property type="entry name" value="Cytochrome P450"/>
    <property type="match status" value="1"/>
</dbReference>
<keyword evidence="16 33" id="KW-0560">Oxidoreductase</keyword>
<evidence type="ECO:0000256" key="14">
    <source>
        <dbReference type="ARBA" id="ARBA00022832"/>
    </source>
</evidence>
<keyword evidence="14" id="KW-0276">Fatty acid metabolism</keyword>
<keyword evidence="34" id="KW-1185">Reference proteome</keyword>
<evidence type="ECO:0000256" key="20">
    <source>
        <dbReference type="ARBA" id="ARBA00023136"/>
    </source>
</evidence>
<dbReference type="Proteomes" id="UP000887577">
    <property type="component" value="Unplaced"/>
</dbReference>
<organism evidence="34 35">
    <name type="scientific">Panagrolaimus superbus</name>
    <dbReference type="NCBI Taxonomy" id="310955"/>
    <lineage>
        <taxon>Eukaryota</taxon>
        <taxon>Metazoa</taxon>
        <taxon>Ecdysozoa</taxon>
        <taxon>Nematoda</taxon>
        <taxon>Chromadorea</taxon>
        <taxon>Rhabditida</taxon>
        <taxon>Tylenchina</taxon>
        <taxon>Panagrolaimomorpha</taxon>
        <taxon>Panagrolaimoidea</taxon>
        <taxon>Panagrolaimidae</taxon>
        <taxon>Panagrolaimus</taxon>
    </lineage>
</organism>
<comment type="catalytic activity">
    <reaction evidence="1">
        <text>(15S)-hydroperoxy-(5Z,8Z,11Z,13E)-eicosatetraenoate = 15-oxo-(5Z,8Z,11Z,13E)-eicosatetraenoate + H2O</text>
        <dbReference type="Rhea" id="RHEA:48636"/>
        <dbReference type="ChEBI" id="CHEBI:15377"/>
        <dbReference type="ChEBI" id="CHEBI:57410"/>
        <dbReference type="ChEBI" id="CHEBI:57446"/>
    </reaction>
    <physiologicalReaction direction="left-to-right" evidence="1">
        <dbReference type="Rhea" id="RHEA:48637"/>
    </physiologicalReaction>
</comment>
<evidence type="ECO:0000256" key="9">
    <source>
        <dbReference type="ARBA" id="ARBA00022585"/>
    </source>
</evidence>
<protein>
    <recommendedName>
        <fullName evidence="29">Thromboxane-A synthase</fullName>
        <ecNumber evidence="6">4.2.1.152</ecNumber>
        <ecNumber evidence="28">5.3.99.5</ecNumber>
    </recommendedName>
    <alternativeName>
        <fullName evidence="30">Cytochrome P450 5A1</fullName>
    </alternativeName>
    <alternativeName>
        <fullName evidence="24">Hydroperoxy icosatetraenoate dehydratase</fullName>
    </alternativeName>
</protein>
<evidence type="ECO:0000256" key="10">
    <source>
        <dbReference type="ARBA" id="ARBA00022617"/>
    </source>
</evidence>
<dbReference type="InterPro" id="IPR001128">
    <property type="entry name" value="Cyt_P450"/>
</dbReference>
<dbReference type="EC" id="4.2.1.152" evidence="6"/>
<reference evidence="35" key="1">
    <citation type="submission" date="2022-11" db="UniProtKB">
        <authorList>
            <consortium name="WormBaseParasite"/>
        </authorList>
    </citation>
    <scope>IDENTIFICATION</scope>
</reference>
<keyword evidence="13" id="KW-0256">Endoplasmic reticulum</keyword>
<dbReference type="InterPro" id="IPR017972">
    <property type="entry name" value="Cyt_P450_CS"/>
</dbReference>
<keyword evidence="18 33" id="KW-0503">Monooxygenase</keyword>